<protein>
    <submittedName>
        <fullName evidence="2">Uncharacterized protein</fullName>
    </submittedName>
</protein>
<gene>
    <name evidence="2" type="ORF">KCG49_14215</name>
</gene>
<dbReference type="AlphaFoldDB" id="A0A9X1FAM7"/>
<keyword evidence="3" id="KW-1185">Reference proteome</keyword>
<name>A0A9X1FAM7_9FLAO</name>
<dbReference type="RefSeq" id="WP_218547434.1">
    <property type="nucleotide sequence ID" value="NZ_JAGSPD010000014.1"/>
</dbReference>
<comment type="caution">
    <text evidence="2">The sequence shown here is derived from an EMBL/GenBank/DDBJ whole genome shotgun (WGS) entry which is preliminary data.</text>
</comment>
<sequence length="311" mass="34958">MIRRLFICFCFLSLITCDDGDIITVDLEFDQVLDLCTNNTESFLIYDLREDPNESLSLIIPRANNQDFPYTEPTPVDMPTELTINGSSIRFIYRTYNRAVEDGELCDPIPPANLNIVEDYEADSGTVYVTVTIEDDDGDGIPSDLENRGEMDENGDYPNAQDWDNDGIPDYQDEDDDNDNVPTSLEIDTDDLDGDGDPTTNPLNTDGDEDPDYLDEDDDNDGVDTRLEDDSGEKNPRASINEVVDTEGMDVYRYLYSEADDSFADLGVTDDNEYTRSVTVNFMVTGINLQILSSEQIDLGTLIYSFDVEQE</sequence>
<feature type="compositionally biased region" description="Basic and acidic residues" evidence="1">
    <location>
        <begin position="223"/>
        <end position="236"/>
    </location>
</feature>
<feature type="region of interest" description="Disordered" evidence="1">
    <location>
        <begin position="132"/>
        <end position="236"/>
    </location>
</feature>
<proteinExistence type="predicted"/>
<reference evidence="2" key="1">
    <citation type="submission" date="2021-04" db="EMBL/GenBank/DDBJ databases">
        <authorList>
            <person name="Pira H."/>
            <person name="Risdian C."/>
            <person name="Wink J."/>
        </authorList>
    </citation>
    <scope>NUCLEOTIDE SEQUENCE</scope>
    <source>
        <strain evidence="2">WHY3</strain>
    </source>
</reference>
<dbReference type="EMBL" id="JAGSPD010000014">
    <property type="protein sequence ID" value="MBV7270346.1"/>
    <property type="molecule type" value="Genomic_DNA"/>
</dbReference>
<accession>A0A9X1FAM7</accession>
<evidence type="ECO:0000313" key="3">
    <source>
        <dbReference type="Proteomes" id="UP001138894"/>
    </source>
</evidence>
<evidence type="ECO:0000313" key="2">
    <source>
        <dbReference type="EMBL" id="MBV7270346.1"/>
    </source>
</evidence>
<feature type="compositionally biased region" description="Acidic residues" evidence="1">
    <location>
        <begin position="206"/>
        <end position="222"/>
    </location>
</feature>
<feature type="compositionally biased region" description="Acidic residues" evidence="1">
    <location>
        <begin position="163"/>
        <end position="179"/>
    </location>
</feature>
<evidence type="ECO:0000256" key="1">
    <source>
        <dbReference type="SAM" id="MobiDB-lite"/>
    </source>
</evidence>
<organism evidence="2 3">
    <name type="scientific">Winogradskyella luteola</name>
    <dbReference type="NCBI Taxonomy" id="2828330"/>
    <lineage>
        <taxon>Bacteria</taxon>
        <taxon>Pseudomonadati</taxon>
        <taxon>Bacteroidota</taxon>
        <taxon>Flavobacteriia</taxon>
        <taxon>Flavobacteriales</taxon>
        <taxon>Flavobacteriaceae</taxon>
        <taxon>Winogradskyella</taxon>
    </lineage>
</organism>
<feature type="compositionally biased region" description="Acidic residues" evidence="1">
    <location>
        <begin position="187"/>
        <end position="196"/>
    </location>
</feature>
<dbReference type="Proteomes" id="UP001138894">
    <property type="component" value="Unassembled WGS sequence"/>
</dbReference>